<sequence>MALSNKERQARFRQRQREASQPAWIRKDFESSADARETLVWFREFFATSPIPHGAGLAVYSQKDMGTGAVSLLVHLPFPLTETERGMRGWRLAREDATDLGHWQVEVWT</sequence>
<name>A0ABT6CK65_9SPHN</name>
<evidence type="ECO:0000256" key="1">
    <source>
        <dbReference type="SAM" id="MobiDB-lite"/>
    </source>
</evidence>
<dbReference type="EMBL" id="JAROCY010000009">
    <property type="protein sequence ID" value="MDF8333663.1"/>
    <property type="molecule type" value="Genomic_DNA"/>
</dbReference>
<keyword evidence="3" id="KW-1185">Reference proteome</keyword>
<gene>
    <name evidence="2" type="ORF">POM99_10665</name>
</gene>
<proteinExistence type="predicted"/>
<dbReference type="RefSeq" id="WP_277277579.1">
    <property type="nucleotide sequence ID" value="NZ_JAROCY010000009.1"/>
</dbReference>
<evidence type="ECO:0000313" key="2">
    <source>
        <dbReference type="EMBL" id="MDF8333663.1"/>
    </source>
</evidence>
<feature type="region of interest" description="Disordered" evidence="1">
    <location>
        <begin position="1"/>
        <end position="21"/>
    </location>
</feature>
<feature type="compositionally biased region" description="Basic and acidic residues" evidence="1">
    <location>
        <begin position="1"/>
        <end position="18"/>
    </location>
</feature>
<dbReference type="Proteomes" id="UP001222770">
    <property type="component" value="Unassembled WGS sequence"/>
</dbReference>
<reference evidence="2 3" key="1">
    <citation type="submission" date="2023-03" db="EMBL/GenBank/DDBJ databases">
        <title>Novosphingobium cyanobacteriorum sp. nov., isolated from a eutrophic reservoir during the Microcystis bloom period.</title>
        <authorList>
            <person name="Kang M."/>
            <person name="Le V."/>
            <person name="Ko S.-R."/>
            <person name="Lee S.-A."/>
            <person name="Ahn C.-Y."/>
        </authorList>
    </citation>
    <scope>NUCLEOTIDE SEQUENCE [LARGE SCALE GENOMIC DNA]</scope>
    <source>
        <strain evidence="2 3">HBC54</strain>
    </source>
</reference>
<evidence type="ECO:0000313" key="3">
    <source>
        <dbReference type="Proteomes" id="UP001222770"/>
    </source>
</evidence>
<protein>
    <submittedName>
        <fullName evidence="2">Uncharacterized protein</fullName>
    </submittedName>
</protein>
<comment type="caution">
    <text evidence="2">The sequence shown here is derived from an EMBL/GenBank/DDBJ whole genome shotgun (WGS) entry which is preliminary data.</text>
</comment>
<accession>A0ABT6CK65</accession>
<organism evidence="2 3">
    <name type="scientific">Novosphingobium cyanobacteriorum</name>
    <dbReference type="NCBI Taxonomy" id="3024215"/>
    <lineage>
        <taxon>Bacteria</taxon>
        <taxon>Pseudomonadati</taxon>
        <taxon>Pseudomonadota</taxon>
        <taxon>Alphaproteobacteria</taxon>
        <taxon>Sphingomonadales</taxon>
        <taxon>Sphingomonadaceae</taxon>
        <taxon>Novosphingobium</taxon>
    </lineage>
</organism>